<proteinExistence type="predicted"/>
<keyword evidence="2" id="KW-0813">Transport</keyword>
<feature type="transmembrane region" description="Helical" evidence="7">
    <location>
        <begin position="82"/>
        <end position="100"/>
    </location>
</feature>
<evidence type="ECO:0000256" key="2">
    <source>
        <dbReference type="ARBA" id="ARBA00022448"/>
    </source>
</evidence>
<feature type="transmembrane region" description="Helical" evidence="7">
    <location>
        <begin position="106"/>
        <end position="127"/>
    </location>
</feature>
<dbReference type="AlphaFoldDB" id="A0AAN8JQ49"/>
<keyword evidence="4 7" id="KW-1133">Transmembrane helix</keyword>
<feature type="transmembrane region" description="Helical" evidence="7">
    <location>
        <begin position="395"/>
        <end position="412"/>
    </location>
</feature>
<feature type="transmembrane region" description="Helical" evidence="7">
    <location>
        <begin position="139"/>
        <end position="161"/>
    </location>
</feature>
<dbReference type="PANTHER" id="PTHR43385:SF1">
    <property type="entry name" value="RIBOFLAVIN TRANSPORTER RIBJ"/>
    <property type="match status" value="1"/>
</dbReference>
<protein>
    <recommendedName>
        <fullName evidence="10">Major facilitator superfamily (MFS) profile domain-containing protein</fullName>
    </recommendedName>
</protein>
<keyword evidence="5 7" id="KW-0472">Membrane</keyword>
<feature type="transmembrane region" description="Helical" evidence="7">
    <location>
        <begin position="55"/>
        <end position="75"/>
    </location>
</feature>
<sequence length="490" mass="53889">MAKCFSKRWGTLAGGFLIHMATCIPFIFGNLSTYFISLMHRSGFFDVSQIGNDTWILGLFNAILFISMLITELIVGRFGYRITLVIANVIFSCGCLFTYFTIQHSIWMTSLTFGIICGFGAGISIVTTLDLASRWFPSCVTTVCGVLISGFSFGGLVWNWMLSYFVNPDNLTPNQNLGYIRVFNQTEILDRVPNVFLLLGTFTSVVQFIGIALAFTPPSVNYEDLNLHELNNDRTSALHEKSLSSMEQSKDGRREYTPLQVLKDPGAYIQWITLFTTLVCLLGVQVSYKSFGQTFIRNDHFIAYIGSVAAIGSSIYRIVISVLADIISIKLLYIVGLLVGCIFLTTLHQTIDMGNGWFCLWILILESTLSTPLAFAPSIVQYTYGTTNFKSNFSLIWSAASLSGLGGPVLLGGMLKSIGWTTRYYILSGVCGIGFLASIFIRIPFCIKKPPSPDPTAELSTTGLPTQKHTPETEASTLGQISTTTAGSPE</sequence>
<dbReference type="GO" id="GO:0022857">
    <property type="term" value="F:transmembrane transporter activity"/>
    <property type="evidence" value="ECO:0007669"/>
    <property type="project" value="InterPro"/>
</dbReference>
<gene>
    <name evidence="8" type="ORF">SNE40_011831</name>
</gene>
<dbReference type="Gene3D" id="1.20.1250.20">
    <property type="entry name" value="MFS general substrate transporter like domains"/>
    <property type="match status" value="2"/>
</dbReference>
<feature type="transmembrane region" description="Helical" evidence="7">
    <location>
        <begin position="12"/>
        <end position="35"/>
    </location>
</feature>
<evidence type="ECO:0000256" key="5">
    <source>
        <dbReference type="ARBA" id="ARBA00023136"/>
    </source>
</evidence>
<feature type="compositionally biased region" description="Polar residues" evidence="6">
    <location>
        <begin position="458"/>
        <end position="490"/>
    </location>
</feature>
<name>A0AAN8JQ49_PATCE</name>
<dbReference type="InterPro" id="IPR052983">
    <property type="entry name" value="MFS_Riboflavin_Transporter"/>
</dbReference>
<evidence type="ECO:0000256" key="4">
    <source>
        <dbReference type="ARBA" id="ARBA00022989"/>
    </source>
</evidence>
<dbReference type="GO" id="GO:0016020">
    <property type="term" value="C:membrane"/>
    <property type="evidence" value="ECO:0007669"/>
    <property type="project" value="UniProtKB-SubCell"/>
</dbReference>
<comment type="caution">
    <text evidence="8">The sequence shown here is derived from an EMBL/GenBank/DDBJ whole genome shotgun (WGS) entry which is preliminary data.</text>
</comment>
<accession>A0AAN8JQ49</accession>
<feature type="transmembrane region" description="Helical" evidence="7">
    <location>
        <begin position="424"/>
        <end position="445"/>
    </location>
</feature>
<dbReference type="PANTHER" id="PTHR43385">
    <property type="entry name" value="RIBOFLAVIN TRANSPORTER RIBJ"/>
    <property type="match status" value="1"/>
</dbReference>
<keyword evidence="3 7" id="KW-0812">Transmembrane</keyword>
<feature type="transmembrane region" description="Helical" evidence="7">
    <location>
        <begin position="268"/>
        <end position="288"/>
    </location>
</feature>
<evidence type="ECO:0000256" key="3">
    <source>
        <dbReference type="ARBA" id="ARBA00022692"/>
    </source>
</evidence>
<dbReference type="Proteomes" id="UP001347796">
    <property type="component" value="Unassembled WGS sequence"/>
</dbReference>
<evidence type="ECO:0000313" key="8">
    <source>
        <dbReference type="EMBL" id="KAK6179480.1"/>
    </source>
</evidence>
<feature type="transmembrane region" description="Helical" evidence="7">
    <location>
        <begin position="357"/>
        <end position="375"/>
    </location>
</feature>
<reference evidence="8 9" key="1">
    <citation type="submission" date="2024-01" db="EMBL/GenBank/DDBJ databases">
        <title>The genome of the rayed Mediterranean limpet Patella caerulea (Linnaeus, 1758).</title>
        <authorList>
            <person name="Anh-Thu Weber A."/>
            <person name="Halstead-Nussloch G."/>
        </authorList>
    </citation>
    <scope>NUCLEOTIDE SEQUENCE [LARGE SCALE GENOMIC DNA]</scope>
    <source>
        <strain evidence="8">AATW-2023a</strain>
        <tissue evidence="8">Whole specimen</tissue>
    </source>
</reference>
<dbReference type="SUPFAM" id="SSF103473">
    <property type="entry name" value="MFS general substrate transporter"/>
    <property type="match status" value="1"/>
</dbReference>
<dbReference type="EMBL" id="JAZGQO010000008">
    <property type="protein sequence ID" value="KAK6179480.1"/>
    <property type="molecule type" value="Genomic_DNA"/>
</dbReference>
<evidence type="ECO:0000256" key="1">
    <source>
        <dbReference type="ARBA" id="ARBA00004141"/>
    </source>
</evidence>
<evidence type="ECO:0000256" key="6">
    <source>
        <dbReference type="SAM" id="MobiDB-lite"/>
    </source>
</evidence>
<dbReference type="InterPro" id="IPR036259">
    <property type="entry name" value="MFS_trans_sf"/>
</dbReference>
<feature type="transmembrane region" description="Helical" evidence="7">
    <location>
        <begin position="326"/>
        <end position="345"/>
    </location>
</feature>
<feature type="transmembrane region" description="Helical" evidence="7">
    <location>
        <begin position="300"/>
        <end position="320"/>
    </location>
</feature>
<evidence type="ECO:0008006" key="10">
    <source>
        <dbReference type="Google" id="ProtNLM"/>
    </source>
</evidence>
<dbReference type="Pfam" id="PF07690">
    <property type="entry name" value="MFS_1"/>
    <property type="match status" value="1"/>
</dbReference>
<comment type="subcellular location">
    <subcellularLocation>
        <location evidence="1">Membrane</location>
        <topology evidence="1">Multi-pass membrane protein</topology>
    </subcellularLocation>
</comment>
<evidence type="ECO:0000313" key="9">
    <source>
        <dbReference type="Proteomes" id="UP001347796"/>
    </source>
</evidence>
<organism evidence="8 9">
    <name type="scientific">Patella caerulea</name>
    <name type="common">Rayed Mediterranean limpet</name>
    <dbReference type="NCBI Taxonomy" id="87958"/>
    <lineage>
        <taxon>Eukaryota</taxon>
        <taxon>Metazoa</taxon>
        <taxon>Spiralia</taxon>
        <taxon>Lophotrochozoa</taxon>
        <taxon>Mollusca</taxon>
        <taxon>Gastropoda</taxon>
        <taxon>Patellogastropoda</taxon>
        <taxon>Patelloidea</taxon>
        <taxon>Patellidae</taxon>
        <taxon>Patella</taxon>
    </lineage>
</organism>
<keyword evidence="9" id="KW-1185">Reference proteome</keyword>
<dbReference type="InterPro" id="IPR011701">
    <property type="entry name" value="MFS"/>
</dbReference>
<feature type="region of interest" description="Disordered" evidence="6">
    <location>
        <begin position="452"/>
        <end position="490"/>
    </location>
</feature>
<evidence type="ECO:0000256" key="7">
    <source>
        <dbReference type="SAM" id="Phobius"/>
    </source>
</evidence>